<dbReference type="PIRSF" id="PIRSF018266">
    <property type="entry name" value="FecR"/>
    <property type="match status" value="1"/>
</dbReference>
<dbReference type="InterPro" id="IPR006860">
    <property type="entry name" value="FecR"/>
</dbReference>
<feature type="domain" description="FecR N-terminal" evidence="3">
    <location>
        <begin position="22"/>
        <end position="63"/>
    </location>
</feature>
<keyword evidence="4" id="KW-0418">Kinase</keyword>
<reference evidence="5" key="1">
    <citation type="submission" date="2018-05" db="EMBL/GenBank/DDBJ databases">
        <authorList>
            <person name="Li Y."/>
        </authorList>
    </citation>
    <scope>NUCLEOTIDE SEQUENCE [LARGE SCALE GENOMIC DNA]</scope>
    <source>
        <strain evidence="5">3d-2-2</strain>
    </source>
</reference>
<evidence type="ECO:0000259" key="3">
    <source>
        <dbReference type="Pfam" id="PF16220"/>
    </source>
</evidence>
<dbReference type="GO" id="GO:0016989">
    <property type="term" value="F:sigma factor antagonist activity"/>
    <property type="evidence" value="ECO:0007669"/>
    <property type="project" value="TreeGrafter"/>
</dbReference>
<feature type="transmembrane region" description="Helical" evidence="1">
    <location>
        <begin position="98"/>
        <end position="120"/>
    </location>
</feature>
<evidence type="ECO:0000259" key="2">
    <source>
        <dbReference type="Pfam" id="PF04773"/>
    </source>
</evidence>
<dbReference type="AlphaFoldDB" id="A0A2V1JYK7"/>
<dbReference type="PANTHER" id="PTHR30273">
    <property type="entry name" value="PERIPLASMIC SIGNAL SENSOR AND SIGMA FACTOR ACTIVATOR FECR-RELATED"/>
    <property type="match status" value="1"/>
</dbReference>
<dbReference type="EMBL" id="QETA01000007">
    <property type="protein sequence ID" value="PWF21584.1"/>
    <property type="molecule type" value="Genomic_DNA"/>
</dbReference>
<dbReference type="PANTHER" id="PTHR30273:SF2">
    <property type="entry name" value="PROTEIN FECR"/>
    <property type="match status" value="1"/>
</dbReference>
<keyword evidence="4" id="KW-0808">Transferase</keyword>
<organism evidence="4 5">
    <name type="scientific">Corticimicrobacter populi</name>
    <dbReference type="NCBI Taxonomy" id="2175229"/>
    <lineage>
        <taxon>Bacteria</taxon>
        <taxon>Pseudomonadati</taxon>
        <taxon>Pseudomonadota</taxon>
        <taxon>Betaproteobacteria</taxon>
        <taxon>Burkholderiales</taxon>
        <taxon>Alcaligenaceae</taxon>
        <taxon>Corticimicrobacter</taxon>
    </lineage>
</organism>
<dbReference type="InterPro" id="IPR032623">
    <property type="entry name" value="FecR_N"/>
</dbReference>
<comment type="caution">
    <text evidence="4">The sequence shown here is derived from an EMBL/GenBank/DDBJ whole genome shotgun (WGS) entry which is preliminary data.</text>
</comment>
<dbReference type="Pfam" id="PF16220">
    <property type="entry name" value="DUF4880"/>
    <property type="match status" value="1"/>
</dbReference>
<gene>
    <name evidence="4" type="ORF">DD235_15175</name>
</gene>
<accession>A0A2V1JYK7</accession>
<dbReference type="Pfam" id="PF04773">
    <property type="entry name" value="FecR"/>
    <property type="match status" value="1"/>
</dbReference>
<dbReference type="RefSeq" id="WP_109062927.1">
    <property type="nucleotide sequence ID" value="NZ_QETA01000007.1"/>
</dbReference>
<dbReference type="InterPro" id="IPR012373">
    <property type="entry name" value="Ferrdict_sens_TM"/>
</dbReference>
<keyword evidence="5" id="KW-1185">Reference proteome</keyword>
<evidence type="ECO:0000313" key="4">
    <source>
        <dbReference type="EMBL" id="PWF21584.1"/>
    </source>
</evidence>
<keyword evidence="1" id="KW-0472">Membrane</keyword>
<name>A0A2V1JYK7_9BURK</name>
<dbReference type="Gene3D" id="2.60.120.1440">
    <property type="match status" value="1"/>
</dbReference>
<evidence type="ECO:0000256" key="1">
    <source>
        <dbReference type="SAM" id="Phobius"/>
    </source>
</evidence>
<dbReference type="GO" id="GO:0016301">
    <property type="term" value="F:kinase activity"/>
    <property type="evidence" value="ECO:0007669"/>
    <property type="project" value="UniProtKB-KW"/>
</dbReference>
<evidence type="ECO:0000313" key="5">
    <source>
        <dbReference type="Proteomes" id="UP000245212"/>
    </source>
</evidence>
<keyword evidence="1" id="KW-1133">Transmembrane helix</keyword>
<feature type="domain" description="FecR protein" evidence="2">
    <location>
        <begin position="128"/>
        <end position="223"/>
    </location>
</feature>
<protein>
    <submittedName>
        <fullName evidence="4">Histidine kinase</fullName>
    </submittedName>
</protein>
<dbReference type="Proteomes" id="UP000245212">
    <property type="component" value="Unassembled WGS sequence"/>
</dbReference>
<sequence>MTSRNRPEAAASLPSAALDLHEQALHWLVTHWSGEMSAVERRAFEQWLAQPGHAGAWQQVQRINGLLHDATLDQAPDRALLADVLRGAGGRRRRERRALLRSLLLGLGVGGVVTLGGHVVPWRTMVAEYRSGRGERTRVGLADGGEVVLNTASALDVVYDAAARRLLLRSGEIFIVTAPDTHALPRPFVVETDYGTIRALGTRFEVAQENEGIRVAVYEGAVEVRPGGLAEGAATRLEAGRQMRFDRHAVQQDIALVQPRPAWTQGQLIAERMTLDAFLAEVARYRSGFVRCDPDVAELIVSGVYPLDDTDRTLAMLAQALPVKVVFRTPYWVTVTRP</sequence>
<keyword evidence="1" id="KW-0812">Transmembrane</keyword>
<proteinExistence type="predicted"/>